<dbReference type="Pfam" id="PF14295">
    <property type="entry name" value="PAN_4"/>
    <property type="match status" value="2"/>
</dbReference>
<reference evidence="6 7" key="1">
    <citation type="submission" date="2015-07" db="EMBL/GenBank/DDBJ databases">
        <title>Comparative genomics of the Sigatoka disease complex on banana suggests a link between parallel evolutionary changes in Pseudocercospora fijiensis and Pseudocercospora eumusae and increased virulence on the banana host.</title>
        <authorList>
            <person name="Chang T.-C."/>
            <person name="Salvucci A."/>
            <person name="Crous P.W."/>
            <person name="Stergiopoulos I."/>
        </authorList>
    </citation>
    <scope>NUCLEOTIDE SEQUENCE [LARGE SCALE GENOMIC DNA]</scope>
    <source>
        <strain evidence="6 7">CBS 114824</strain>
    </source>
</reference>
<keyword evidence="2" id="KW-1015">Disulfide bond</keyword>
<dbReference type="PANTHER" id="PTHR35560:SF3">
    <property type="entry name" value="PEPTIDASE S9 PROLYL OLIGOPEPTIDASE CATALYTIC DOMAIN-CONTAINING PROTEIN"/>
    <property type="match status" value="1"/>
</dbReference>
<feature type="compositionally biased region" description="Low complexity" evidence="3">
    <location>
        <begin position="903"/>
        <end position="935"/>
    </location>
</feature>
<keyword evidence="1" id="KW-0677">Repeat</keyword>
<dbReference type="GO" id="GO:0005576">
    <property type="term" value="C:extracellular region"/>
    <property type="evidence" value="ECO:0007669"/>
    <property type="project" value="InterPro"/>
</dbReference>
<feature type="compositionally biased region" description="Polar residues" evidence="3">
    <location>
        <begin position="887"/>
        <end position="902"/>
    </location>
</feature>
<organism evidence="6 7">
    <name type="scientific">Pseudocercospora eumusae</name>
    <dbReference type="NCBI Taxonomy" id="321146"/>
    <lineage>
        <taxon>Eukaryota</taxon>
        <taxon>Fungi</taxon>
        <taxon>Dikarya</taxon>
        <taxon>Ascomycota</taxon>
        <taxon>Pezizomycotina</taxon>
        <taxon>Dothideomycetes</taxon>
        <taxon>Dothideomycetidae</taxon>
        <taxon>Mycosphaerellales</taxon>
        <taxon>Mycosphaerellaceae</taxon>
        <taxon>Pseudocercospora</taxon>
    </lineage>
</organism>
<dbReference type="STRING" id="321146.A0A139HUE9"/>
<name>A0A139HUE9_9PEZI</name>
<evidence type="ECO:0000313" key="7">
    <source>
        <dbReference type="Proteomes" id="UP000070133"/>
    </source>
</evidence>
<feature type="compositionally biased region" description="Low complexity" evidence="3">
    <location>
        <begin position="834"/>
        <end position="886"/>
    </location>
</feature>
<gene>
    <name evidence="6" type="ORF">AC578_1337</name>
</gene>
<keyword evidence="4" id="KW-0732">Signal</keyword>
<dbReference type="InterPro" id="IPR003609">
    <property type="entry name" value="Pan_app"/>
</dbReference>
<feature type="region of interest" description="Disordered" evidence="3">
    <location>
        <begin position="711"/>
        <end position="745"/>
    </location>
</feature>
<dbReference type="InterPro" id="IPR000177">
    <property type="entry name" value="Apple"/>
</dbReference>
<dbReference type="CDD" id="cd01100">
    <property type="entry name" value="APPLE_Factor_XI_like"/>
    <property type="match status" value="1"/>
</dbReference>
<sequence length="953" mass="100720">MRITTVIAALAAIITQFASAQQYSGDVISTTLPGVPGSEIAYFRINDPSGRNKNLTLINYYSHGKSNKRLVEANVQRAVVIIHGINRDPGTYMSNMLSALSQVKSDPNINFDTVAIMAPYFPNGDDKNKGYPWTDGLKPARGSTSNALVWKSSQWSAGGNNQYPYTSTNTSSYTVLDQIIQYFDNKAMFPKMNQIVIAGHSLGAQTVQRYAALGTPLNTQTPVSYWIGNPNSYVWLSTDRPLSTASCLSYDDYREGYNDFVDYPMTYGVSLVTQGRSAILANFQSKAINYARGTQDLGDDSSSCAPRTTGSNRNERFFNFIKAFPPSCIDPKGRNCDTVDFVNMGHDGGGMMASSAGQARLFTDNFYGNGNRSYDFGYPRQQAGDDPYPNPQLNGTAAATNNNTYAGNMTYWGCWSDQSPKTLPNMTYTSNDNTIEKCTKTCAEGGNTMAGLEYGTQCFCGKSLGYLATQVIESSCSFACPGNSNETCGGSGRLSLFSNGRPTLQEAPGTPETVGAFYYVSCYTEASNGVRALAGKSTSSNSMTLGTCANFCSSYQYFGTEYGSECYCGNSFSAGANRTSDSDCSMLCSGATNEFCGAANRLTVYQNPDWTAGTATSSTASPSSTALSCPSSNSTTVTSNDKNFVIECNRDYSGGDLSSISVNSFKQCIDACAQNDKCIFVALSGSACYLKSSLGSPVTNGVSGARLLVSSSSTSSSPNAAGSTISTSSITSTSNTISSTTSSSPTAINCPAANSTTYISNGLSFLIECDIDHQSGDMKVISVSNLKQCIDECAKTPGCVDVSYTSVCYLKSTLGDTLFRSGVQGAKLIETASTSTSTSSLSTGTQSLTSTSSTETGSPTSSSFSMSSSSETSTPSGFSTSTISSSRTLEVPQTSSVSKELNSSTSASSTTSSYSTETGSPTSSSSSISSSSTSTPRTKHLTLNLNHDKLPLN</sequence>
<proteinExistence type="predicted"/>
<dbReference type="InterPro" id="IPR029058">
    <property type="entry name" value="AB_hydrolase_fold"/>
</dbReference>
<dbReference type="SUPFAM" id="SSF53474">
    <property type="entry name" value="alpha/beta-Hydrolases"/>
    <property type="match status" value="1"/>
</dbReference>
<dbReference type="SMART" id="SM00223">
    <property type="entry name" value="APPLE"/>
    <property type="match status" value="1"/>
</dbReference>
<feature type="domain" description="WSC" evidence="5">
    <location>
        <begin position="408"/>
        <end position="500"/>
    </location>
</feature>
<dbReference type="InterPro" id="IPR002889">
    <property type="entry name" value="WSC_carb-bd"/>
</dbReference>
<feature type="chain" id="PRO_5007806870" description="WSC domain-containing protein" evidence="4">
    <location>
        <begin position="21"/>
        <end position="953"/>
    </location>
</feature>
<dbReference type="Gene3D" id="3.50.4.10">
    <property type="entry name" value="Hepatocyte Growth Factor"/>
    <property type="match status" value="2"/>
</dbReference>
<dbReference type="GO" id="GO:0006508">
    <property type="term" value="P:proteolysis"/>
    <property type="evidence" value="ECO:0007669"/>
    <property type="project" value="InterPro"/>
</dbReference>
<dbReference type="EMBL" id="LFZN01000008">
    <property type="protein sequence ID" value="KXT06039.1"/>
    <property type="molecule type" value="Genomic_DNA"/>
</dbReference>
<feature type="region of interest" description="Disordered" evidence="3">
    <location>
        <begin position="834"/>
        <end position="953"/>
    </location>
</feature>
<dbReference type="AlphaFoldDB" id="A0A139HUE9"/>
<feature type="region of interest" description="Disordered" evidence="3">
    <location>
        <begin position="616"/>
        <end position="637"/>
    </location>
</feature>
<evidence type="ECO:0000256" key="3">
    <source>
        <dbReference type="SAM" id="MobiDB-lite"/>
    </source>
</evidence>
<protein>
    <recommendedName>
        <fullName evidence="5">WSC domain-containing protein</fullName>
    </recommendedName>
</protein>
<keyword evidence="7" id="KW-1185">Reference proteome</keyword>
<evidence type="ECO:0000256" key="2">
    <source>
        <dbReference type="ARBA" id="ARBA00023157"/>
    </source>
</evidence>
<dbReference type="PROSITE" id="PS51212">
    <property type="entry name" value="WSC"/>
    <property type="match status" value="2"/>
</dbReference>
<dbReference type="OrthoDB" id="2019572at2759"/>
<feature type="signal peptide" evidence="4">
    <location>
        <begin position="1"/>
        <end position="20"/>
    </location>
</feature>
<dbReference type="Proteomes" id="UP000070133">
    <property type="component" value="Unassembled WGS sequence"/>
</dbReference>
<evidence type="ECO:0000256" key="4">
    <source>
        <dbReference type="SAM" id="SignalP"/>
    </source>
</evidence>
<dbReference type="Pfam" id="PF01822">
    <property type="entry name" value="WSC"/>
    <property type="match status" value="2"/>
</dbReference>
<dbReference type="PANTHER" id="PTHR35560">
    <property type="entry name" value="BLL0132 PROTEIN"/>
    <property type="match status" value="1"/>
</dbReference>
<feature type="domain" description="WSC" evidence="5">
    <location>
        <begin position="516"/>
        <end position="608"/>
    </location>
</feature>
<feature type="compositionally biased region" description="Low complexity" evidence="3">
    <location>
        <begin position="711"/>
        <end position="744"/>
    </location>
</feature>
<dbReference type="SMART" id="SM00321">
    <property type="entry name" value="WSC"/>
    <property type="match status" value="2"/>
</dbReference>
<comment type="caution">
    <text evidence="6">The sequence shown here is derived from an EMBL/GenBank/DDBJ whole genome shotgun (WGS) entry which is preliminary data.</text>
</comment>
<evidence type="ECO:0000313" key="6">
    <source>
        <dbReference type="EMBL" id="KXT06039.1"/>
    </source>
</evidence>
<feature type="compositionally biased region" description="Low complexity" evidence="3">
    <location>
        <begin position="616"/>
        <end position="635"/>
    </location>
</feature>
<evidence type="ECO:0000259" key="5">
    <source>
        <dbReference type="PROSITE" id="PS51212"/>
    </source>
</evidence>
<accession>A0A139HUE9</accession>
<dbReference type="Gene3D" id="3.40.50.1820">
    <property type="entry name" value="alpha/beta hydrolase"/>
    <property type="match status" value="1"/>
</dbReference>
<evidence type="ECO:0000256" key="1">
    <source>
        <dbReference type="ARBA" id="ARBA00022737"/>
    </source>
</evidence>